<dbReference type="Pfam" id="PF12223">
    <property type="entry name" value="DUF3602"/>
    <property type="match status" value="1"/>
</dbReference>
<dbReference type="RefSeq" id="XP_056077246.1">
    <property type="nucleotide sequence ID" value="XM_056210424.1"/>
</dbReference>
<name>A0A9W8XWL8_9PLEO</name>
<reference evidence="2" key="1">
    <citation type="submission" date="2022-10" db="EMBL/GenBank/DDBJ databases">
        <title>Tapping the CABI collections for fungal endophytes: first genome assemblies for Collariella, Neodidymelliopsis, Ascochyta clinopodiicola, Didymella pomorum, Didymosphaeria variabile, Neocosmospora piperis and Neocucurbitaria cava.</title>
        <authorList>
            <person name="Hill R."/>
        </authorList>
    </citation>
    <scope>NUCLEOTIDE SEQUENCE</scope>
    <source>
        <strain evidence="2">IMI 356815</strain>
    </source>
</reference>
<sequence length="163" mass="17182">MSGRGGAGNIIRAQEQSKKTVEDVEAQRIPSTTADAAPPSTTAAQSYAHTGRGGAGNWYQPERLAKEGTFSTPSDSTALPTTAKPNVSTPWHPENQQMPVGRAGRGGAGNFVWKDEEEEKKTKEDKEKLGEKVSESVERDVEAVLAKPPGALLGGVKAGRGGR</sequence>
<dbReference type="GeneID" id="80905143"/>
<feature type="compositionally biased region" description="Low complexity" evidence="1">
    <location>
        <begin position="30"/>
        <end position="48"/>
    </location>
</feature>
<proteinExistence type="predicted"/>
<dbReference type="PANTHER" id="PTHR34693">
    <property type="entry name" value="PROTEIN PAR32"/>
    <property type="match status" value="1"/>
</dbReference>
<dbReference type="AlphaFoldDB" id="A0A9W8XWL8"/>
<evidence type="ECO:0000313" key="2">
    <source>
        <dbReference type="EMBL" id="KAJ4361044.1"/>
    </source>
</evidence>
<evidence type="ECO:0000313" key="3">
    <source>
        <dbReference type="Proteomes" id="UP001140513"/>
    </source>
</evidence>
<dbReference type="Proteomes" id="UP001140513">
    <property type="component" value="Unassembled WGS sequence"/>
</dbReference>
<keyword evidence="3" id="KW-1185">Reference proteome</keyword>
<dbReference type="InterPro" id="IPR022024">
    <property type="entry name" value="DUF3602"/>
</dbReference>
<dbReference type="PANTHER" id="PTHR34693:SF5">
    <property type="match status" value="1"/>
</dbReference>
<feature type="region of interest" description="Disordered" evidence="1">
    <location>
        <begin position="1"/>
        <end position="141"/>
    </location>
</feature>
<protein>
    <submittedName>
        <fullName evidence="2">Uncharacterized protein</fullName>
    </submittedName>
</protein>
<organism evidence="2 3">
    <name type="scientific">Didymosphaeria variabile</name>
    <dbReference type="NCBI Taxonomy" id="1932322"/>
    <lineage>
        <taxon>Eukaryota</taxon>
        <taxon>Fungi</taxon>
        <taxon>Dikarya</taxon>
        <taxon>Ascomycota</taxon>
        <taxon>Pezizomycotina</taxon>
        <taxon>Dothideomycetes</taxon>
        <taxon>Pleosporomycetidae</taxon>
        <taxon>Pleosporales</taxon>
        <taxon>Massarineae</taxon>
        <taxon>Didymosphaeriaceae</taxon>
        <taxon>Didymosphaeria</taxon>
    </lineage>
</organism>
<evidence type="ECO:0000256" key="1">
    <source>
        <dbReference type="SAM" id="MobiDB-lite"/>
    </source>
</evidence>
<dbReference type="EMBL" id="JAPEUX010000001">
    <property type="protein sequence ID" value="KAJ4361044.1"/>
    <property type="molecule type" value="Genomic_DNA"/>
</dbReference>
<feature type="compositionally biased region" description="Basic and acidic residues" evidence="1">
    <location>
        <begin position="15"/>
        <end position="26"/>
    </location>
</feature>
<feature type="compositionally biased region" description="Basic and acidic residues" evidence="1">
    <location>
        <begin position="119"/>
        <end position="141"/>
    </location>
</feature>
<dbReference type="InterPro" id="IPR053203">
    <property type="entry name" value="Cisplatin_resist-associated"/>
</dbReference>
<gene>
    <name evidence="2" type="ORF">N0V89_001613</name>
</gene>
<accession>A0A9W8XWL8</accession>
<feature type="compositionally biased region" description="Polar residues" evidence="1">
    <location>
        <begin position="69"/>
        <end position="98"/>
    </location>
</feature>
<dbReference type="OrthoDB" id="4159136at2759"/>
<comment type="caution">
    <text evidence="2">The sequence shown here is derived from an EMBL/GenBank/DDBJ whole genome shotgun (WGS) entry which is preliminary data.</text>
</comment>